<protein>
    <submittedName>
        <fullName evidence="2">Helix-turn-helix transcriptional regulator</fullName>
    </submittedName>
</protein>
<reference evidence="2 3" key="1">
    <citation type="submission" date="2024-06" db="EMBL/GenBank/DDBJ databases">
        <title>The Natural Products Discovery Center: Release of the First 8490 Sequenced Strains for Exploring Actinobacteria Biosynthetic Diversity.</title>
        <authorList>
            <person name="Kalkreuter E."/>
            <person name="Kautsar S.A."/>
            <person name="Yang D."/>
            <person name="Bader C.D."/>
            <person name="Teijaro C.N."/>
            <person name="Fluegel L."/>
            <person name="Davis C.M."/>
            <person name="Simpson J.R."/>
            <person name="Lauterbach L."/>
            <person name="Steele A.D."/>
            <person name="Gui C."/>
            <person name="Meng S."/>
            <person name="Li G."/>
            <person name="Viehrig K."/>
            <person name="Ye F."/>
            <person name="Su P."/>
            <person name="Kiefer A.F."/>
            <person name="Nichols A."/>
            <person name="Cepeda A.J."/>
            <person name="Yan W."/>
            <person name="Fan B."/>
            <person name="Jiang Y."/>
            <person name="Adhikari A."/>
            <person name="Zheng C.-J."/>
            <person name="Schuster L."/>
            <person name="Cowan T.M."/>
            <person name="Smanski M.J."/>
            <person name="Chevrette M.G."/>
            <person name="De Carvalho L.P.S."/>
            <person name="Shen B."/>
        </authorList>
    </citation>
    <scope>NUCLEOTIDE SEQUENCE [LARGE SCALE GENOMIC DNA]</scope>
    <source>
        <strain evidence="2 3">NPDC000234</strain>
    </source>
</reference>
<proteinExistence type="predicted"/>
<accession>A0ABV1X222</accession>
<dbReference type="Proteomes" id="UP001474181">
    <property type="component" value="Unassembled WGS sequence"/>
</dbReference>
<sequence>MTFDWHARQLMAARGMLRESDLLPLLAERGVHLSQVQVHRLVTSPPRRLNMEFLVALCDILACTPNELIEPVVVPEEHREDPADGRQTGSVRIGGLRPVRARIAIGHPDSTSHPVSQ</sequence>
<evidence type="ECO:0000313" key="3">
    <source>
        <dbReference type="Proteomes" id="UP001474181"/>
    </source>
</evidence>
<dbReference type="RefSeq" id="WP_350784088.1">
    <property type="nucleotide sequence ID" value="NZ_JBEPEK010000219.1"/>
</dbReference>
<name>A0ABV1X222_9ACTN</name>
<evidence type="ECO:0000313" key="2">
    <source>
        <dbReference type="EMBL" id="MER7183071.1"/>
    </source>
</evidence>
<organism evidence="2 3">
    <name type="scientific">Streptomyces hyaluromycini</name>
    <dbReference type="NCBI Taxonomy" id="1377993"/>
    <lineage>
        <taxon>Bacteria</taxon>
        <taxon>Bacillati</taxon>
        <taxon>Actinomycetota</taxon>
        <taxon>Actinomycetes</taxon>
        <taxon>Kitasatosporales</taxon>
        <taxon>Streptomycetaceae</taxon>
        <taxon>Streptomyces</taxon>
    </lineage>
</organism>
<dbReference type="EMBL" id="JBEPEK010000219">
    <property type="protein sequence ID" value="MER7183071.1"/>
    <property type="molecule type" value="Genomic_DNA"/>
</dbReference>
<dbReference type="InterPro" id="IPR001387">
    <property type="entry name" value="Cro/C1-type_HTH"/>
</dbReference>
<evidence type="ECO:0000259" key="1">
    <source>
        <dbReference type="Pfam" id="PF13443"/>
    </source>
</evidence>
<comment type="caution">
    <text evidence="2">The sequence shown here is derived from an EMBL/GenBank/DDBJ whole genome shotgun (WGS) entry which is preliminary data.</text>
</comment>
<dbReference type="Pfam" id="PF13443">
    <property type="entry name" value="HTH_26"/>
    <property type="match status" value="1"/>
</dbReference>
<feature type="domain" description="HTH cro/C1-type" evidence="1">
    <location>
        <begin position="8"/>
        <end position="71"/>
    </location>
</feature>
<keyword evidence="3" id="KW-1185">Reference proteome</keyword>
<gene>
    <name evidence="2" type="ORF">ABT404_26980</name>
</gene>